<dbReference type="EMBL" id="CALNXI010003595">
    <property type="protein sequence ID" value="CAH3193780.1"/>
    <property type="molecule type" value="Genomic_DNA"/>
</dbReference>
<reference evidence="2 3" key="1">
    <citation type="submission" date="2022-05" db="EMBL/GenBank/DDBJ databases">
        <authorList>
            <consortium name="Genoscope - CEA"/>
            <person name="William W."/>
        </authorList>
    </citation>
    <scope>NUCLEOTIDE SEQUENCE [LARGE SCALE GENOMIC DNA]</scope>
</reference>
<organism evidence="2 3">
    <name type="scientific">Porites evermanni</name>
    <dbReference type="NCBI Taxonomy" id="104178"/>
    <lineage>
        <taxon>Eukaryota</taxon>
        <taxon>Metazoa</taxon>
        <taxon>Cnidaria</taxon>
        <taxon>Anthozoa</taxon>
        <taxon>Hexacorallia</taxon>
        <taxon>Scleractinia</taxon>
        <taxon>Fungiina</taxon>
        <taxon>Poritidae</taxon>
        <taxon>Porites</taxon>
    </lineage>
</organism>
<sequence length="78" mass="9122">MAIESMENGKPFQFRGCGWSRKKEVSWSKDDMAWIFTMNDLFNKMFGKDALCYEFDKGLKRVVISPGCLPIYQYDHAL</sequence>
<evidence type="ECO:0000313" key="2">
    <source>
        <dbReference type="EMBL" id="CAH3193781.1"/>
    </source>
</evidence>
<dbReference type="EMBL" id="CALNXI010003595">
    <property type="protein sequence ID" value="CAH3193781.1"/>
    <property type="molecule type" value="Genomic_DNA"/>
</dbReference>
<gene>
    <name evidence="2" type="ORF">PEVE_00026488</name>
    <name evidence="1" type="ORF">PEVE_00026490</name>
</gene>
<protein>
    <submittedName>
        <fullName evidence="2">Uncharacterized protein</fullName>
    </submittedName>
</protein>
<name>A0ABN8STY9_9CNID</name>
<evidence type="ECO:0000313" key="1">
    <source>
        <dbReference type="EMBL" id="CAH3193780.1"/>
    </source>
</evidence>
<keyword evidence="3" id="KW-1185">Reference proteome</keyword>
<proteinExistence type="predicted"/>
<comment type="caution">
    <text evidence="2">The sequence shown here is derived from an EMBL/GenBank/DDBJ whole genome shotgun (WGS) entry which is preliminary data.</text>
</comment>
<accession>A0ABN8STY9</accession>
<evidence type="ECO:0000313" key="3">
    <source>
        <dbReference type="Proteomes" id="UP001159427"/>
    </source>
</evidence>
<dbReference type="Proteomes" id="UP001159427">
    <property type="component" value="Unassembled WGS sequence"/>
</dbReference>